<dbReference type="Proteomes" id="UP000639643">
    <property type="component" value="Unassembled WGS sequence"/>
</dbReference>
<evidence type="ECO:0000313" key="1">
    <source>
        <dbReference type="EMBL" id="KAF6794632.1"/>
    </source>
</evidence>
<organism evidence="1 2">
    <name type="scientific">Colletotrichum musicola</name>
    <dbReference type="NCBI Taxonomy" id="2175873"/>
    <lineage>
        <taxon>Eukaryota</taxon>
        <taxon>Fungi</taxon>
        <taxon>Dikarya</taxon>
        <taxon>Ascomycota</taxon>
        <taxon>Pezizomycotina</taxon>
        <taxon>Sordariomycetes</taxon>
        <taxon>Hypocreomycetidae</taxon>
        <taxon>Glomerellales</taxon>
        <taxon>Glomerellaceae</taxon>
        <taxon>Colletotrichum</taxon>
        <taxon>Colletotrichum orchidearum species complex</taxon>
    </lineage>
</organism>
<proteinExistence type="predicted"/>
<comment type="caution">
    <text evidence="1">The sequence shown here is derived from an EMBL/GenBank/DDBJ whole genome shotgun (WGS) entry which is preliminary data.</text>
</comment>
<evidence type="ECO:0000313" key="2">
    <source>
        <dbReference type="Proteomes" id="UP000639643"/>
    </source>
</evidence>
<keyword evidence="2" id="KW-1185">Reference proteome</keyword>
<reference evidence="1" key="1">
    <citation type="journal article" date="2020" name="Phytopathology">
        <title>Genome Sequence Resources of Colletotrichum truncatum, C. plurivorum, C. musicola, and C. sojae: Four Species Pathogenic to Soybean (Glycine max).</title>
        <authorList>
            <person name="Rogerio F."/>
            <person name="Boufleur T.R."/>
            <person name="Ciampi-Guillardi M."/>
            <person name="Sukno S.A."/>
            <person name="Thon M.R."/>
            <person name="Massola Junior N.S."/>
            <person name="Baroncelli R."/>
        </authorList>
    </citation>
    <scope>NUCLEOTIDE SEQUENCE</scope>
    <source>
        <strain evidence="1">LFN0074</strain>
    </source>
</reference>
<name>A0A8H6MKW0_9PEZI</name>
<dbReference type="EMBL" id="WIGM01001542">
    <property type="protein sequence ID" value="KAF6794632.1"/>
    <property type="molecule type" value="Genomic_DNA"/>
</dbReference>
<accession>A0A8H6MKW0</accession>
<protein>
    <submittedName>
        <fullName evidence="1">KilA-N domain-containing protein</fullName>
    </submittedName>
</protein>
<gene>
    <name evidence="1" type="ORF">CMUS01_15990</name>
</gene>
<sequence>MPSYKPHLCTTPATHDLQQWLSSRLSPPRLKGESNWSSWLVLIGVTLRATRVKKYMDSDVPEPATAEAKATWDNERDVKKFFDSDVHEPVGANARATWKNGRDVAYNLLISASELQIDKLLSAGWQDDRDPSRLMEALR</sequence>
<dbReference type="AlphaFoldDB" id="A0A8H6MKW0"/>
<dbReference type="OrthoDB" id="4839022at2759"/>